<feature type="DNA-binding region" description="H-T-H motif" evidence="2">
    <location>
        <begin position="44"/>
        <end position="63"/>
    </location>
</feature>
<dbReference type="Gene3D" id="1.10.357.10">
    <property type="entry name" value="Tetracycline Repressor, domain 2"/>
    <property type="match status" value="1"/>
</dbReference>
<evidence type="ECO:0000259" key="3">
    <source>
        <dbReference type="PROSITE" id="PS50977"/>
    </source>
</evidence>
<dbReference type="GO" id="GO:0003700">
    <property type="term" value="F:DNA-binding transcription factor activity"/>
    <property type="evidence" value="ECO:0007669"/>
    <property type="project" value="TreeGrafter"/>
</dbReference>
<dbReference type="SUPFAM" id="SSF46689">
    <property type="entry name" value="Homeodomain-like"/>
    <property type="match status" value="1"/>
</dbReference>
<dbReference type="AlphaFoldDB" id="A0A6N7LYU7"/>
<dbReference type="RefSeq" id="WP_153500476.1">
    <property type="nucleotide sequence ID" value="NZ_WIRE01000001.1"/>
</dbReference>
<sequence length="208" mass="23809">MSQAATVTQSFFQNLKVPEGDKTYQKLLDSGLELFTEFGLRRTTMEDVATKAGVGRATAYRRFSDKDQLIQVVILRECQRELSKIEDDLRSIEGGLERVLESFVLAVTRAYGHPLLRRLMTSEPETILPMLTQRLWQMMSFFRIYLASLLDRVKKEGDIRDQSSEMLAELMLRLVQSMVLSPDGVMNPADEASVRKVAELYLRPLLSR</sequence>
<keyword evidence="5" id="KW-1185">Reference proteome</keyword>
<organism evidence="4 5">
    <name type="scientific">Alcanivorax sediminis</name>
    <dbReference type="NCBI Taxonomy" id="2663008"/>
    <lineage>
        <taxon>Bacteria</taxon>
        <taxon>Pseudomonadati</taxon>
        <taxon>Pseudomonadota</taxon>
        <taxon>Gammaproteobacteria</taxon>
        <taxon>Oceanospirillales</taxon>
        <taxon>Alcanivoracaceae</taxon>
        <taxon>Alcanivorax</taxon>
    </lineage>
</organism>
<dbReference type="SUPFAM" id="SSF48498">
    <property type="entry name" value="Tetracyclin repressor-like, C-terminal domain"/>
    <property type="match status" value="1"/>
</dbReference>
<protein>
    <submittedName>
        <fullName evidence="4">TetR family transcriptional regulator</fullName>
    </submittedName>
</protein>
<dbReference type="Pfam" id="PF00440">
    <property type="entry name" value="TetR_N"/>
    <property type="match status" value="1"/>
</dbReference>
<dbReference type="PRINTS" id="PR00455">
    <property type="entry name" value="HTHTETR"/>
</dbReference>
<dbReference type="Proteomes" id="UP000469421">
    <property type="component" value="Unassembled WGS sequence"/>
</dbReference>
<dbReference type="InterPro" id="IPR001647">
    <property type="entry name" value="HTH_TetR"/>
</dbReference>
<gene>
    <name evidence="4" type="ORF">GFN93_08305</name>
</gene>
<keyword evidence="1 2" id="KW-0238">DNA-binding</keyword>
<evidence type="ECO:0000313" key="4">
    <source>
        <dbReference type="EMBL" id="MQX53250.1"/>
    </source>
</evidence>
<evidence type="ECO:0000256" key="1">
    <source>
        <dbReference type="ARBA" id="ARBA00023125"/>
    </source>
</evidence>
<evidence type="ECO:0000256" key="2">
    <source>
        <dbReference type="PROSITE-ProRule" id="PRU00335"/>
    </source>
</evidence>
<reference evidence="4 5" key="1">
    <citation type="submission" date="2019-10" db="EMBL/GenBank/DDBJ databases">
        <title>Alcanivorax sp.PA15-N-34 draft genome sequence.</title>
        <authorList>
            <person name="Liao X."/>
            <person name="Shao Z."/>
        </authorList>
    </citation>
    <scope>NUCLEOTIDE SEQUENCE [LARGE SCALE GENOMIC DNA]</scope>
    <source>
        <strain evidence="4 5">PA15-N-34</strain>
    </source>
</reference>
<dbReference type="PROSITE" id="PS01081">
    <property type="entry name" value="HTH_TETR_1"/>
    <property type="match status" value="1"/>
</dbReference>
<evidence type="ECO:0000313" key="5">
    <source>
        <dbReference type="Proteomes" id="UP000469421"/>
    </source>
</evidence>
<dbReference type="InterPro" id="IPR036271">
    <property type="entry name" value="Tet_transcr_reg_TetR-rel_C_sf"/>
</dbReference>
<dbReference type="EMBL" id="WIRE01000001">
    <property type="protein sequence ID" value="MQX53250.1"/>
    <property type="molecule type" value="Genomic_DNA"/>
</dbReference>
<proteinExistence type="predicted"/>
<dbReference type="PANTHER" id="PTHR30055:SF153">
    <property type="entry name" value="HTH-TYPE TRANSCRIPTIONAL REPRESSOR RV3405C"/>
    <property type="match status" value="1"/>
</dbReference>
<accession>A0A6N7LYU7</accession>
<comment type="caution">
    <text evidence="4">The sequence shown here is derived from an EMBL/GenBank/DDBJ whole genome shotgun (WGS) entry which is preliminary data.</text>
</comment>
<feature type="domain" description="HTH tetR-type" evidence="3">
    <location>
        <begin position="21"/>
        <end position="81"/>
    </location>
</feature>
<dbReference type="PROSITE" id="PS50977">
    <property type="entry name" value="HTH_TETR_2"/>
    <property type="match status" value="1"/>
</dbReference>
<dbReference type="InterPro" id="IPR023772">
    <property type="entry name" value="DNA-bd_HTH_TetR-type_CS"/>
</dbReference>
<dbReference type="InterPro" id="IPR050109">
    <property type="entry name" value="HTH-type_TetR-like_transc_reg"/>
</dbReference>
<dbReference type="InterPro" id="IPR009057">
    <property type="entry name" value="Homeodomain-like_sf"/>
</dbReference>
<dbReference type="PANTHER" id="PTHR30055">
    <property type="entry name" value="HTH-TYPE TRANSCRIPTIONAL REGULATOR RUTR"/>
    <property type="match status" value="1"/>
</dbReference>
<name>A0A6N7LYU7_9GAMM</name>
<dbReference type="GO" id="GO:0000976">
    <property type="term" value="F:transcription cis-regulatory region binding"/>
    <property type="evidence" value="ECO:0007669"/>
    <property type="project" value="TreeGrafter"/>
</dbReference>